<sequence>MLGHRSYLEDLLNSEARTFRWNLTANVVRPNPQRSYKTNLHEFIEIIFQNIEKTLQSWHLDGYGNGQWLEYNRNSSSNFLFLISNIRIQIPSHRLKIVYSQAQEFHRQLDYPLRLIVPDSSYRRRMMQSILHSFRPTKEEVPRGRYSVRQFFKGMVDRLFYVKIHANEILDGKSRRWLDVVD</sequence>
<name>A0AAV7GV69_DENCH</name>
<proteinExistence type="predicted"/>
<dbReference type="Proteomes" id="UP000775213">
    <property type="component" value="Unassembled WGS sequence"/>
</dbReference>
<protein>
    <recommendedName>
        <fullName evidence="3">Maturase K</fullName>
    </recommendedName>
</protein>
<evidence type="ECO:0008006" key="3">
    <source>
        <dbReference type="Google" id="ProtNLM"/>
    </source>
</evidence>
<reference evidence="1 2" key="1">
    <citation type="journal article" date="2021" name="Hortic Res">
        <title>Chromosome-scale assembly of the Dendrobium chrysotoxum genome enhances the understanding of orchid evolution.</title>
        <authorList>
            <person name="Zhang Y."/>
            <person name="Zhang G.Q."/>
            <person name="Zhang D."/>
            <person name="Liu X.D."/>
            <person name="Xu X.Y."/>
            <person name="Sun W.H."/>
            <person name="Yu X."/>
            <person name="Zhu X."/>
            <person name="Wang Z.W."/>
            <person name="Zhao X."/>
            <person name="Zhong W.Y."/>
            <person name="Chen H."/>
            <person name="Yin W.L."/>
            <person name="Huang T."/>
            <person name="Niu S.C."/>
            <person name="Liu Z.J."/>
        </authorList>
    </citation>
    <scope>NUCLEOTIDE SEQUENCE [LARGE SCALE GENOMIC DNA]</scope>
    <source>
        <strain evidence="1">Lindl</strain>
    </source>
</reference>
<dbReference type="EMBL" id="JAGFBR010000011">
    <property type="protein sequence ID" value="KAH0459543.1"/>
    <property type="molecule type" value="Genomic_DNA"/>
</dbReference>
<evidence type="ECO:0000313" key="1">
    <source>
        <dbReference type="EMBL" id="KAH0459543.1"/>
    </source>
</evidence>
<accession>A0AAV7GV69</accession>
<keyword evidence="2" id="KW-1185">Reference proteome</keyword>
<organism evidence="1 2">
    <name type="scientific">Dendrobium chrysotoxum</name>
    <name type="common">Orchid</name>
    <dbReference type="NCBI Taxonomy" id="161865"/>
    <lineage>
        <taxon>Eukaryota</taxon>
        <taxon>Viridiplantae</taxon>
        <taxon>Streptophyta</taxon>
        <taxon>Embryophyta</taxon>
        <taxon>Tracheophyta</taxon>
        <taxon>Spermatophyta</taxon>
        <taxon>Magnoliopsida</taxon>
        <taxon>Liliopsida</taxon>
        <taxon>Asparagales</taxon>
        <taxon>Orchidaceae</taxon>
        <taxon>Epidendroideae</taxon>
        <taxon>Malaxideae</taxon>
        <taxon>Dendrobiinae</taxon>
        <taxon>Dendrobium</taxon>
    </lineage>
</organism>
<comment type="caution">
    <text evidence="1">The sequence shown here is derived from an EMBL/GenBank/DDBJ whole genome shotgun (WGS) entry which is preliminary data.</text>
</comment>
<dbReference type="AlphaFoldDB" id="A0AAV7GV69"/>
<evidence type="ECO:0000313" key="2">
    <source>
        <dbReference type="Proteomes" id="UP000775213"/>
    </source>
</evidence>
<gene>
    <name evidence="1" type="ORF">IEQ34_012357</name>
</gene>